<accession>A0A2V2YXX2</accession>
<protein>
    <submittedName>
        <fullName evidence="2">Uncharacterized protein</fullName>
    </submittedName>
</protein>
<name>A0A2V2YXX2_9BACL</name>
<feature type="transmembrane region" description="Helical" evidence="1">
    <location>
        <begin position="6"/>
        <end position="27"/>
    </location>
</feature>
<evidence type="ECO:0000313" key="3">
    <source>
        <dbReference type="Proteomes" id="UP000246635"/>
    </source>
</evidence>
<dbReference type="Proteomes" id="UP000246635">
    <property type="component" value="Unassembled WGS sequence"/>
</dbReference>
<dbReference type="EMBL" id="QGTQ01000003">
    <property type="protein sequence ID" value="PWW06286.1"/>
    <property type="molecule type" value="Genomic_DNA"/>
</dbReference>
<proteinExistence type="predicted"/>
<keyword evidence="1" id="KW-0472">Membrane</keyword>
<dbReference type="AlphaFoldDB" id="A0A2V2YXX2"/>
<sequence>MIHTWWWQAIGTLSFLAVIVGGFLNMFEIRTVVVKKEKSPAANWTLGNTAYRNYNTNRHNQQWRKSS</sequence>
<reference evidence="2 3" key="1">
    <citation type="submission" date="2018-05" db="EMBL/GenBank/DDBJ databases">
        <title>Genomic Encyclopedia of Type Strains, Phase III (KMG-III): the genomes of soil and plant-associated and newly described type strains.</title>
        <authorList>
            <person name="Whitman W."/>
        </authorList>
    </citation>
    <scope>NUCLEOTIDE SEQUENCE [LARGE SCALE GENOMIC DNA]</scope>
    <source>
        <strain evidence="2 3">CECT 5696</strain>
    </source>
</reference>
<gene>
    <name evidence="2" type="ORF">DFQ01_103188</name>
</gene>
<keyword evidence="1" id="KW-0812">Transmembrane</keyword>
<evidence type="ECO:0000256" key="1">
    <source>
        <dbReference type="SAM" id="Phobius"/>
    </source>
</evidence>
<evidence type="ECO:0000313" key="2">
    <source>
        <dbReference type="EMBL" id="PWW06286.1"/>
    </source>
</evidence>
<keyword evidence="1" id="KW-1133">Transmembrane helix</keyword>
<keyword evidence="3" id="KW-1185">Reference proteome</keyword>
<comment type="caution">
    <text evidence="2">The sequence shown here is derived from an EMBL/GenBank/DDBJ whole genome shotgun (WGS) entry which is preliminary data.</text>
</comment>
<organism evidence="2 3">
    <name type="scientific">Paenibacillus cellulosilyticus</name>
    <dbReference type="NCBI Taxonomy" id="375489"/>
    <lineage>
        <taxon>Bacteria</taxon>
        <taxon>Bacillati</taxon>
        <taxon>Bacillota</taxon>
        <taxon>Bacilli</taxon>
        <taxon>Bacillales</taxon>
        <taxon>Paenibacillaceae</taxon>
        <taxon>Paenibacillus</taxon>
    </lineage>
</organism>